<dbReference type="GO" id="GO:0042158">
    <property type="term" value="P:lipoprotein biosynthetic process"/>
    <property type="evidence" value="ECO:0007669"/>
    <property type="project" value="UniProtKB-UniRule"/>
</dbReference>
<evidence type="ECO:0000313" key="11">
    <source>
        <dbReference type="EMBL" id="SHJ41944.1"/>
    </source>
</evidence>
<keyword evidence="3 9" id="KW-1003">Cell membrane</keyword>
<dbReference type="PROSITE" id="PS50263">
    <property type="entry name" value="CN_HYDROLASE"/>
    <property type="match status" value="1"/>
</dbReference>
<evidence type="ECO:0000256" key="8">
    <source>
        <dbReference type="ARBA" id="ARBA00023315"/>
    </source>
</evidence>
<keyword evidence="5 9" id="KW-0812">Transmembrane</keyword>
<keyword evidence="6 9" id="KW-1133">Transmembrane helix</keyword>
<feature type="transmembrane region" description="Helical" evidence="9">
    <location>
        <begin position="57"/>
        <end position="77"/>
    </location>
</feature>
<feature type="transmembrane region" description="Helical" evidence="9">
    <location>
        <begin position="35"/>
        <end position="50"/>
    </location>
</feature>
<evidence type="ECO:0000256" key="4">
    <source>
        <dbReference type="ARBA" id="ARBA00022679"/>
    </source>
</evidence>
<dbReference type="InterPro" id="IPR036526">
    <property type="entry name" value="C-N_Hydrolase_sf"/>
</dbReference>
<keyword evidence="4 9" id="KW-0808">Transferase</keyword>
<dbReference type="OrthoDB" id="9804277at2"/>
<name>A0A1M6J5F3_9BACT</name>
<keyword evidence="8 9" id="KW-0012">Acyltransferase</keyword>
<evidence type="ECO:0000256" key="1">
    <source>
        <dbReference type="ARBA" id="ARBA00004651"/>
    </source>
</evidence>
<dbReference type="PANTHER" id="PTHR38686">
    <property type="entry name" value="APOLIPOPROTEIN N-ACYLTRANSFERASE"/>
    <property type="match status" value="1"/>
</dbReference>
<evidence type="ECO:0000256" key="6">
    <source>
        <dbReference type="ARBA" id="ARBA00022989"/>
    </source>
</evidence>
<dbReference type="NCBIfam" id="TIGR00546">
    <property type="entry name" value="lnt"/>
    <property type="match status" value="1"/>
</dbReference>
<evidence type="ECO:0000256" key="5">
    <source>
        <dbReference type="ARBA" id="ARBA00022692"/>
    </source>
</evidence>
<evidence type="ECO:0000256" key="2">
    <source>
        <dbReference type="ARBA" id="ARBA00010065"/>
    </source>
</evidence>
<dbReference type="EC" id="2.3.1.269" evidence="9"/>
<dbReference type="InterPro" id="IPR003010">
    <property type="entry name" value="C-N_Hydrolase"/>
</dbReference>
<dbReference type="GO" id="GO:0016410">
    <property type="term" value="F:N-acyltransferase activity"/>
    <property type="evidence" value="ECO:0007669"/>
    <property type="project" value="UniProtKB-UniRule"/>
</dbReference>
<dbReference type="EMBL" id="FQZU01000007">
    <property type="protein sequence ID" value="SHJ41944.1"/>
    <property type="molecule type" value="Genomic_DNA"/>
</dbReference>
<feature type="transmembrane region" description="Helical" evidence="9">
    <location>
        <begin position="12"/>
        <end position="29"/>
    </location>
</feature>
<dbReference type="CDD" id="cd07571">
    <property type="entry name" value="ALP_N-acyl_transferase"/>
    <property type="match status" value="1"/>
</dbReference>
<dbReference type="UniPathway" id="UPA00666"/>
<dbReference type="Proteomes" id="UP000183994">
    <property type="component" value="Unassembled WGS sequence"/>
</dbReference>
<feature type="transmembrane region" description="Helical" evidence="9">
    <location>
        <begin position="206"/>
        <end position="226"/>
    </location>
</feature>
<proteinExistence type="inferred from homology"/>
<dbReference type="SUPFAM" id="SSF56317">
    <property type="entry name" value="Carbon-nitrogen hydrolase"/>
    <property type="match status" value="1"/>
</dbReference>
<dbReference type="Gene3D" id="3.60.110.10">
    <property type="entry name" value="Carbon-nitrogen hydrolase"/>
    <property type="match status" value="1"/>
</dbReference>
<evidence type="ECO:0000313" key="12">
    <source>
        <dbReference type="Proteomes" id="UP000183994"/>
    </source>
</evidence>
<accession>A0A1M6J5F3</accession>
<protein>
    <recommendedName>
        <fullName evidence="9">Apolipoprotein N-acyltransferase</fullName>
        <shortName evidence="9">ALP N-acyltransferase</shortName>
        <ecNumber evidence="9">2.3.1.269</ecNumber>
    </recommendedName>
</protein>
<dbReference type="InterPro" id="IPR004563">
    <property type="entry name" value="Apolipo_AcylTrfase"/>
</dbReference>
<dbReference type="GO" id="GO:0005886">
    <property type="term" value="C:plasma membrane"/>
    <property type="evidence" value="ECO:0007669"/>
    <property type="project" value="UniProtKB-SubCell"/>
</dbReference>
<dbReference type="AlphaFoldDB" id="A0A1M6J5F3"/>
<dbReference type="InterPro" id="IPR045378">
    <property type="entry name" value="LNT_N"/>
</dbReference>
<comment type="catalytic activity">
    <reaction evidence="9">
        <text>N-terminal S-1,2-diacyl-sn-glyceryl-L-cysteinyl-[lipoprotein] + a glycerophospholipid = N-acyl-S-1,2-diacyl-sn-glyceryl-L-cysteinyl-[lipoprotein] + a 2-acyl-sn-glycero-3-phospholipid + H(+)</text>
        <dbReference type="Rhea" id="RHEA:48228"/>
        <dbReference type="Rhea" id="RHEA-COMP:14681"/>
        <dbReference type="Rhea" id="RHEA-COMP:14684"/>
        <dbReference type="ChEBI" id="CHEBI:15378"/>
        <dbReference type="ChEBI" id="CHEBI:136912"/>
        <dbReference type="ChEBI" id="CHEBI:140656"/>
        <dbReference type="ChEBI" id="CHEBI:140657"/>
        <dbReference type="ChEBI" id="CHEBI:140660"/>
        <dbReference type="EC" id="2.3.1.269"/>
    </reaction>
</comment>
<evidence type="ECO:0000256" key="3">
    <source>
        <dbReference type="ARBA" id="ARBA00022475"/>
    </source>
</evidence>
<comment type="function">
    <text evidence="9">Catalyzes the phospholipid dependent N-acylation of the N-terminal cysteine of apolipoprotein, the last step in lipoprotein maturation.</text>
</comment>
<dbReference type="RefSeq" id="WP_073474790.1">
    <property type="nucleotide sequence ID" value="NZ_FQZU01000007.1"/>
</dbReference>
<keyword evidence="11" id="KW-0449">Lipoprotein</keyword>
<feature type="transmembrane region" description="Helical" evidence="9">
    <location>
        <begin position="170"/>
        <end position="194"/>
    </location>
</feature>
<evidence type="ECO:0000259" key="10">
    <source>
        <dbReference type="PROSITE" id="PS50263"/>
    </source>
</evidence>
<dbReference type="PANTHER" id="PTHR38686:SF1">
    <property type="entry name" value="APOLIPOPROTEIN N-ACYLTRANSFERASE"/>
    <property type="match status" value="1"/>
</dbReference>
<evidence type="ECO:0000256" key="9">
    <source>
        <dbReference type="HAMAP-Rule" id="MF_01148"/>
    </source>
</evidence>
<feature type="domain" description="CN hydrolase" evidence="10">
    <location>
        <begin position="246"/>
        <end position="490"/>
    </location>
</feature>
<dbReference type="HAMAP" id="MF_01148">
    <property type="entry name" value="Lnt"/>
    <property type="match status" value="1"/>
</dbReference>
<dbReference type="STRING" id="1121393.SAMN02745216_01630"/>
<organism evidence="11 12">
    <name type="scientific">Desulfatibacillum alkenivorans DSM 16219</name>
    <dbReference type="NCBI Taxonomy" id="1121393"/>
    <lineage>
        <taxon>Bacteria</taxon>
        <taxon>Pseudomonadati</taxon>
        <taxon>Thermodesulfobacteriota</taxon>
        <taxon>Desulfobacteria</taxon>
        <taxon>Desulfobacterales</taxon>
        <taxon>Desulfatibacillaceae</taxon>
        <taxon>Desulfatibacillum</taxon>
    </lineage>
</organism>
<comment type="similarity">
    <text evidence="2 9">Belongs to the CN hydrolase family. Apolipoprotein N-acyltransferase subfamily.</text>
</comment>
<dbReference type="Pfam" id="PF20154">
    <property type="entry name" value="LNT_N"/>
    <property type="match status" value="1"/>
</dbReference>
<keyword evidence="7 9" id="KW-0472">Membrane</keyword>
<keyword evidence="12" id="KW-1185">Reference proteome</keyword>
<feature type="transmembrane region" description="Helical" evidence="9">
    <location>
        <begin position="89"/>
        <end position="113"/>
    </location>
</feature>
<sequence>MAVFFKESIKGPLIRLIAAMCSGVLLTLAYPQADLWWIAWFAFLPLLFAVRNKSWSAAFGLGFLTGLIHNIGLVYWVDGVMRQYGGLPWYASIPLLFLLAVYLSVYMGLFAAFTRKGPVRPLRSLFFAPALWVCLEYVRTYLITGFPWGLLGHTQYQNLEIIQIADLTGAYGVSALIILVNYGLYLLGASLYSGTLFGPTLSRTRGMLAILLTGMIVGGAYYYGVFRLDQVKQSCKGAEAIEVAVIQGNIDQNIKWNPAYQEHTVDTYVRLTKSAVSPKTELAIWPESAMPFYFSATEPFLTARVLNEAREDHLYLLTGSMSFERTENEPIFYNSAFLIGQNGKVLGKYDKAHLVPWGEYVPLKKYMPFINNLVEQVSDFSPGRKGEALPANGVSLGVLICYEIIFPSLARHQVLDGANLLVTITNDAWFGRSSAPYQHFSTAVFRAVENRRAVARAANTGVSGFIDPTGDILAATNLFVEDSRTTSLPLLKTETLYTELGDLFAFICMGLVMILMFAGPKPK</sequence>
<comment type="subcellular location">
    <subcellularLocation>
        <location evidence="1 9">Cell membrane</location>
        <topology evidence="1 9">Multi-pass membrane protein</topology>
    </subcellularLocation>
</comment>
<dbReference type="Pfam" id="PF00795">
    <property type="entry name" value="CN_hydrolase"/>
    <property type="match status" value="1"/>
</dbReference>
<comment type="pathway">
    <text evidence="9">Protein modification; lipoprotein biosynthesis (N-acyl transfer).</text>
</comment>
<evidence type="ECO:0000256" key="7">
    <source>
        <dbReference type="ARBA" id="ARBA00023136"/>
    </source>
</evidence>
<feature type="transmembrane region" description="Helical" evidence="9">
    <location>
        <begin position="500"/>
        <end position="518"/>
    </location>
</feature>
<reference evidence="12" key="1">
    <citation type="submission" date="2016-11" db="EMBL/GenBank/DDBJ databases">
        <authorList>
            <person name="Varghese N."/>
            <person name="Submissions S."/>
        </authorList>
    </citation>
    <scope>NUCLEOTIDE SEQUENCE [LARGE SCALE GENOMIC DNA]</scope>
    <source>
        <strain evidence="12">DSM 16219</strain>
    </source>
</reference>
<gene>
    <name evidence="9" type="primary">lnt</name>
    <name evidence="11" type="ORF">SAMN02745216_01630</name>
</gene>